<dbReference type="Proteomes" id="UP001497516">
    <property type="component" value="Chromosome 3"/>
</dbReference>
<proteinExistence type="predicted"/>
<feature type="compositionally biased region" description="Basic and acidic residues" evidence="1">
    <location>
        <begin position="71"/>
        <end position="82"/>
    </location>
</feature>
<evidence type="ECO:0000313" key="2">
    <source>
        <dbReference type="EMBL" id="CAL1374491.1"/>
    </source>
</evidence>
<accession>A0AAV2DNB8</accession>
<reference evidence="2 3" key="1">
    <citation type="submission" date="2024-04" db="EMBL/GenBank/DDBJ databases">
        <authorList>
            <person name="Fracassetti M."/>
        </authorList>
    </citation>
    <scope>NUCLEOTIDE SEQUENCE [LARGE SCALE GENOMIC DNA]</scope>
</reference>
<evidence type="ECO:0000313" key="3">
    <source>
        <dbReference type="Proteomes" id="UP001497516"/>
    </source>
</evidence>
<feature type="region of interest" description="Disordered" evidence="1">
    <location>
        <begin position="52"/>
        <end position="82"/>
    </location>
</feature>
<dbReference type="EMBL" id="OZ034816">
    <property type="protein sequence ID" value="CAL1374491.1"/>
    <property type="molecule type" value="Genomic_DNA"/>
</dbReference>
<evidence type="ECO:0000256" key="1">
    <source>
        <dbReference type="SAM" id="MobiDB-lite"/>
    </source>
</evidence>
<keyword evidence="3" id="KW-1185">Reference proteome</keyword>
<gene>
    <name evidence="2" type="ORF">LTRI10_LOCUS16353</name>
</gene>
<sequence length="82" mass="9385">MYGVDNCACSSRSRSSINPFNNWQWKRDWGRWLRERRILRAAVEAVVEGTPDFEGDSGYGTHDSSTTGIIESRRRGESPLFC</sequence>
<dbReference type="AlphaFoldDB" id="A0AAV2DNB8"/>
<organism evidence="2 3">
    <name type="scientific">Linum trigynum</name>
    <dbReference type="NCBI Taxonomy" id="586398"/>
    <lineage>
        <taxon>Eukaryota</taxon>
        <taxon>Viridiplantae</taxon>
        <taxon>Streptophyta</taxon>
        <taxon>Embryophyta</taxon>
        <taxon>Tracheophyta</taxon>
        <taxon>Spermatophyta</taxon>
        <taxon>Magnoliopsida</taxon>
        <taxon>eudicotyledons</taxon>
        <taxon>Gunneridae</taxon>
        <taxon>Pentapetalae</taxon>
        <taxon>rosids</taxon>
        <taxon>fabids</taxon>
        <taxon>Malpighiales</taxon>
        <taxon>Linaceae</taxon>
        <taxon>Linum</taxon>
    </lineage>
</organism>
<protein>
    <submittedName>
        <fullName evidence="2">Uncharacterized protein</fullName>
    </submittedName>
</protein>
<name>A0AAV2DNB8_9ROSI</name>